<dbReference type="EnsemblPlants" id="Kaladp0058s0220.1.v1.1">
    <property type="protein sequence ID" value="Kaladp0058s0220.1.v1.1"/>
    <property type="gene ID" value="Kaladp0058s0220.v1.1"/>
</dbReference>
<accession>A0A7N0U8R7</accession>
<dbReference type="GO" id="GO:0046872">
    <property type="term" value="F:metal ion binding"/>
    <property type="evidence" value="ECO:0007669"/>
    <property type="project" value="UniProtKB-KW"/>
</dbReference>
<dbReference type="Pfam" id="PF09328">
    <property type="entry name" value="Phytochelatin_C"/>
    <property type="match status" value="1"/>
</dbReference>
<evidence type="ECO:0000256" key="1">
    <source>
        <dbReference type="ARBA" id="ARBA00012468"/>
    </source>
</evidence>
<dbReference type="PANTHER" id="PTHR33447">
    <property type="entry name" value="GLUTATHIONE GAMMA-GLUTAMYLCYSTEINYLTRANSFERASE"/>
    <property type="match status" value="1"/>
</dbReference>
<protein>
    <recommendedName>
        <fullName evidence="1">glutathione gamma-glutamylcysteinyltransferase</fullName>
        <ecNumber evidence="1">2.3.2.15</ecNumber>
    </recommendedName>
</protein>
<evidence type="ECO:0000256" key="4">
    <source>
        <dbReference type="ARBA" id="ARBA00022723"/>
    </source>
</evidence>
<sequence>MAMAGLYRRPLPSPPAIDFASADGKQLFLDAVQSGTMEGFYKLISNFQTQSEPAYCGLASLSMVLNALAIDPGRKWKGPWRWFDESMLDCCESLEVVKVNGISFGKLVCLAQCSGAEVEAFRTSHSSIDEFRKYVILCSRSDDCHVITSYHRGTFKQTGTGHFSPIGGYHAGKDLALILDVARFKYPPHWVPLTLLWEAMDRVDESTGQHRGFMLISRPHREPGLLYTLSCKDNSWVSTAEYLMVDVPRLLESTNVNDVRRVISVIFMSLPSDFSEFIKWVAEVRRSEDGGQQLSNDEKQRLCVKEEILRQVQETGLYKHVQEFMSSVNSCCMNKKYTCWQDSLPEIAARVCCQGAELMAGRSVSSTGFCCSQTSVNNLKAVGDEPITVVSGKVVNGGIEQGIDVLVPRSPSKVTNCCGSKPSDSTGMHPAGSDVLTALLLALPEETWSGIRDDMLLKEIRSLVSIENFPTLLQEEVLHLRRQLHILKKCQGNNLEEDLGLCPNP</sequence>
<keyword evidence="3" id="KW-0808">Transferase</keyword>
<dbReference type="EnsemblPlants" id="Kaladp0058s0220.4.v1.1">
    <property type="protein sequence ID" value="Kaladp0058s0220.4.v1.1"/>
    <property type="gene ID" value="Kaladp0058s0220.v1.1"/>
</dbReference>
<dbReference type="AlphaFoldDB" id="A0A7N0U8R7"/>
<evidence type="ECO:0000256" key="2">
    <source>
        <dbReference type="ARBA" id="ARBA00022539"/>
    </source>
</evidence>
<dbReference type="OMA" id="HRAPFKQ"/>
<dbReference type="EnsemblPlants" id="Kaladp0058s0220.2.v1.1">
    <property type="protein sequence ID" value="Kaladp0058s0220.2.v1.1"/>
    <property type="gene ID" value="Kaladp0058s0220.v1.1"/>
</dbReference>
<dbReference type="FunFam" id="3.90.70.30:FF:000001">
    <property type="entry name" value="Glutathione gamma-glutamylcysteinyltransferase 1"/>
    <property type="match status" value="1"/>
</dbReference>
<name>A0A7N0U8R7_KALFE</name>
<dbReference type="Proteomes" id="UP000594263">
    <property type="component" value="Unplaced"/>
</dbReference>
<dbReference type="InterPro" id="IPR038765">
    <property type="entry name" value="Papain-like_cys_pep_sf"/>
</dbReference>
<evidence type="ECO:0000259" key="6">
    <source>
        <dbReference type="PROSITE" id="PS51443"/>
    </source>
</evidence>
<dbReference type="InterPro" id="IPR007719">
    <property type="entry name" value="PCS_N"/>
</dbReference>
<evidence type="ECO:0000256" key="3">
    <source>
        <dbReference type="ARBA" id="ARBA00022679"/>
    </source>
</evidence>
<keyword evidence="5" id="KW-0012">Acyltransferase</keyword>
<dbReference type="EC" id="2.3.2.15" evidence="1"/>
<dbReference type="Gramene" id="Kaladp0058s0220.1.v1.1">
    <property type="protein sequence ID" value="Kaladp0058s0220.1.v1.1"/>
    <property type="gene ID" value="Kaladp0058s0220.v1.1"/>
</dbReference>
<dbReference type="GO" id="GO:0046938">
    <property type="term" value="P:phytochelatin biosynthetic process"/>
    <property type="evidence" value="ECO:0007669"/>
    <property type="project" value="InterPro"/>
</dbReference>
<evidence type="ECO:0000313" key="8">
    <source>
        <dbReference type="Proteomes" id="UP000594263"/>
    </source>
</evidence>
<evidence type="ECO:0000256" key="5">
    <source>
        <dbReference type="ARBA" id="ARBA00023315"/>
    </source>
</evidence>
<dbReference type="Gene3D" id="3.90.70.30">
    <property type="entry name" value="Phytochelatin synthase, N-terminal domain"/>
    <property type="match status" value="1"/>
</dbReference>
<dbReference type="Gramene" id="Kaladp0058s0220.2.v1.1">
    <property type="protein sequence ID" value="Kaladp0058s0220.2.v1.1"/>
    <property type="gene ID" value="Kaladp0058s0220.v1.1"/>
</dbReference>
<proteinExistence type="predicted"/>
<reference evidence="7" key="1">
    <citation type="submission" date="2021-01" db="UniProtKB">
        <authorList>
            <consortium name="EnsemblPlants"/>
        </authorList>
    </citation>
    <scope>IDENTIFICATION</scope>
</reference>
<organism evidence="7 8">
    <name type="scientific">Kalanchoe fedtschenkoi</name>
    <name type="common">Lavender scallops</name>
    <name type="synonym">South American air plant</name>
    <dbReference type="NCBI Taxonomy" id="63787"/>
    <lineage>
        <taxon>Eukaryota</taxon>
        <taxon>Viridiplantae</taxon>
        <taxon>Streptophyta</taxon>
        <taxon>Embryophyta</taxon>
        <taxon>Tracheophyta</taxon>
        <taxon>Spermatophyta</taxon>
        <taxon>Magnoliopsida</taxon>
        <taxon>eudicotyledons</taxon>
        <taxon>Gunneridae</taxon>
        <taxon>Pentapetalae</taxon>
        <taxon>Saxifragales</taxon>
        <taxon>Crassulaceae</taxon>
        <taxon>Kalanchoe</taxon>
    </lineage>
</organism>
<dbReference type="EnsemblPlants" id="Kaladp0058s0220.3.v1.1">
    <property type="protein sequence ID" value="Kaladp0058s0220.3.v1.1"/>
    <property type="gene ID" value="Kaladp0058s0220.v1.1"/>
</dbReference>
<dbReference type="GO" id="GO:0098849">
    <property type="term" value="P:cellular detoxification of cadmium ion"/>
    <property type="evidence" value="ECO:0007669"/>
    <property type="project" value="TreeGrafter"/>
</dbReference>
<keyword evidence="4" id="KW-0479">Metal-binding</keyword>
<dbReference type="Pfam" id="PF05023">
    <property type="entry name" value="Phytochelatin"/>
    <property type="match status" value="1"/>
</dbReference>
<dbReference type="InterPro" id="IPR040409">
    <property type="entry name" value="PCS-like"/>
</dbReference>
<dbReference type="InterPro" id="IPR015407">
    <property type="entry name" value="Phytochelatin_synthase_C"/>
</dbReference>
<dbReference type="SUPFAM" id="SSF54001">
    <property type="entry name" value="Cysteine proteinases"/>
    <property type="match status" value="1"/>
</dbReference>
<dbReference type="Gramene" id="Kaladp0058s0220.3.v1.1">
    <property type="protein sequence ID" value="Kaladp0058s0220.3.v1.1"/>
    <property type="gene ID" value="Kaladp0058s0220.v1.1"/>
</dbReference>
<dbReference type="InterPro" id="IPR038156">
    <property type="entry name" value="PCS_N_sf"/>
</dbReference>
<feature type="domain" description="Peptidase C83" evidence="6">
    <location>
        <begin position="1"/>
        <end position="221"/>
    </location>
</feature>
<dbReference type="Gramene" id="Kaladp0058s0220.4.v1.1">
    <property type="protein sequence ID" value="Kaladp0058s0220.4.v1.1"/>
    <property type="gene ID" value="Kaladp0058s0220.v1.1"/>
</dbReference>
<keyword evidence="8" id="KW-1185">Reference proteome</keyword>
<dbReference type="GO" id="GO:0010273">
    <property type="term" value="P:detoxification of copper ion"/>
    <property type="evidence" value="ECO:0007669"/>
    <property type="project" value="TreeGrafter"/>
</dbReference>
<keyword evidence="2" id="KW-0104">Cadmium</keyword>
<dbReference type="GO" id="GO:0016756">
    <property type="term" value="F:glutathione gamma-glutamylcysteinyltransferase activity"/>
    <property type="evidence" value="ECO:0007669"/>
    <property type="project" value="UniProtKB-EC"/>
</dbReference>
<dbReference type="PROSITE" id="PS51443">
    <property type="entry name" value="PCS"/>
    <property type="match status" value="1"/>
</dbReference>
<evidence type="ECO:0000313" key="7">
    <source>
        <dbReference type="EnsemblPlants" id="Kaladp0058s0220.3.v1.1"/>
    </source>
</evidence>
<dbReference type="PANTHER" id="PTHR33447:SF2">
    <property type="entry name" value="GLUTATHIONE GAMMA-GLUTAMYLCYSTEINYLTRANSFERASE"/>
    <property type="match status" value="1"/>
</dbReference>